<accession>A0ABV7YKD9</accession>
<proteinExistence type="predicted"/>
<reference evidence="2" key="1">
    <citation type="journal article" date="2019" name="Int. J. Syst. Evol. Microbiol.">
        <title>The Global Catalogue of Microorganisms (GCM) 10K type strain sequencing project: providing services to taxonomists for standard genome sequencing and annotation.</title>
        <authorList>
            <consortium name="The Broad Institute Genomics Platform"/>
            <consortium name="The Broad Institute Genome Sequencing Center for Infectious Disease"/>
            <person name="Wu L."/>
            <person name="Ma J."/>
        </authorList>
    </citation>
    <scope>NUCLEOTIDE SEQUENCE [LARGE SCALE GENOMIC DNA]</scope>
    <source>
        <strain evidence="2">CGMCC 4.7241</strain>
    </source>
</reference>
<name>A0ABV7YKD9_9ACTN</name>
<comment type="caution">
    <text evidence="1">The sequence shown here is derived from an EMBL/GenBank/DDBJ whole genome shotgun (WGS) entry which is preliminary data.</text>
</comment>
<dbReference type="RefSeq" id="WP_205121195.1">
    <property type="nucleotide sequence ID" value="NZ_JAFBCM010000001.1"/>
</dbReference>
<protein>
    <submittedName>
        <fullName evidence="1">Uncharacterized protein</fullName>
    </submittedName>
</protein>
<sequence>MTEKRTRDYDLAGDCSDRPNDRLYRSSAYMDGDDCIRQAIDTEPTEGDIVYPRDAGGKTMLRRRIRSF</sequence>
<evidence type="ECO:0000313" key="2">
    <source>
        <dbReference type="Proteomes" id="UP001595699"/>
    </source>
</evidence>
<evidence type="ECO:0000313" key="1">
    <source>
        <dbReference type="EMBL" id="MFC3765423.1"/>
    </source>
</evidence>
<dbReference type="Proteomes" id="UP001595699">
    <property type="component" value="Unassembled WGS sequence"/>
</dbReference>
<keyword evidence="2" id="KW-1185">Reference proteome</keyword>
<organism evidence="1 2">
    <name type="scientific">Tenggerimyces flavus</name>
    <dbReference type="NCBI Taxonomy" id="1708749"/>
    <lineage>
        <taxon>Bacteria</taxon>
        <taxon>Bacillati</taxon>
        <taxon>Actinomycetota</taxon>
        <taxon>Actinomycetes</taxon>
        <taxon>Propionibacteriales</taxon>
        <taxon>Nocardioidaceae</taxon>
        <taxon>Tenggerimyces</taxon>
    </lineage>
</organism>
<dbReference type="EMBL" id="JBHRZH010000037">
    <property type="protein sequence ID" value="MFC3765423.1"/>
    <property type="molecule type" value="Genomic_DNA"/>
</dbReference>
<gene>
    <name evidence="1" type="ORF">ACFOUW_31640</name>
</gene>